<evidence type="ECO:0000313" key="2">
    <source>
        <dbReference type="Proteomes" id="UP001141961"/>
    </source>
</evidence>
<evidence type="ECO:0000313" key="1">
    <source>
        <dbReference type="EMBL" id="MDB6247122.1"/>
    </source>
</evidence>
<accession>A0AAW6BBK9</accession>
<gene>
    <name evidence="1" type="ORF">ODV14_07290</name>
</gene>
<dbReference type="RefSeq" id="WP_271326636.1">
    <property type="nucleotide sequence ID" value="NZ_JAOTHC010000001.1"/>
</dbReference>
<reference evidence="1" key="2">
    <citation type="submission" date="2022-10" db="EMBL/GenBank/DDBJ databases">
        <authorList>
            <person name="Kostovova I."/>
            <person name="Moravkova M."/>
            <person name="Pechar R."/>
        </authorList>
    </citation>
    <scope>NUCLEOTIDE SEQUENCE</scope>
    <source>
        <strain evidence="1">M597B</strain>
    </source>
</reference>
<reference evidence="1" key="1">
    <citation type="journal article" date="2022" name="Microorganisms">
        <title>Antibiotic Susceptibility, Resistance Gene Determinants and Corresponding Genomic Regions in Lactobacillus amylovorus Isolates Derived from Wild Boars and Domestic Pigs.</title>
        <authorList>
            <person name="Moravkova M."/>
            <person name="Kostovova I."/>
            <person name="Kavanova K."/>
            <person name="Pechar R."/>
            <person name="Stanek S."/>
            <person name="Brychta A."/>
            <person name="Zeman M."/>
            <person name="Kubasova T."/>
        </authorList>
    </citation>
    <scope>NUCLEOTIDE SEQUENCE</scope>
    <source>
        <strain evidence="1">M597B</strain>
    </source>
</reference>
<proteinExistence type="predicted"/>
<dbReference type="EMBL" id="JAOTHD010000021">
    <property type="protein sequence ID" value="MDB6247122.1"/>
    <property type="molecule type" value="Genomic_DNA"/>
</dbReference>
<dbReference type="AlphaFoldDB" id="A0AAW6BBK9"/>
<comment type="caution">
    <text evidence="1">The sequence shown here is derived from an EMBL/GenBank/DDBJ whole genome shotgun (WGS) entry which is preliminary data.</text>
</comment>
<name>A0AAW6BBK9_LACAM</name>
<organism evidence="1 2">
    <name type="scientific">Lactobacillus amylovorus</name>
    <dbReference type="NCBI Taxonomy" id="1604"/>
    <lineage>
        <taxon>Bacteria</taxon>
        <taxon>Bacillati</taxon>
        <taxon>Bacillota</taxon>
        <taxon>Bacilli</taxon>
        <taxon>Lactobacillales</taxon>
        <taxon>Lactobacillaceae</taxon>
        <taxon>Lactobacillus</taxon>
    </lineage>
</organism>
<sequence>MIKIRIGDRAHAREWQDAYQAGFLKKYGWHFYQYYGRASQESQYASEVNTKHGIVPVNDTEMITYVGGGIWDVR</sequence>
<dbReference type="Proteomes" id="UP001141961">
    <property type="component" value="Unassembled WGS sequence"/>
</dbReference>
<protein>
    <submittedName>
        <fullName evidence="1">Uncharacterized protein</fullName>
    </submittedName>
</protein>